<proteinExistence type="predicted"/>
<name>A0A0E9Q2X8_ANGAN</name>
<evidence type="ECO:0000313" key="1">
    <source>
        <dbReference type="EMBL" id="JAH10862.1"/>
    </source>
</evidence>
<protein>
    <submittedName>
        <fullName evidence="1">Uncharacterized protein</fullName>
    </submittedName>
</protein>
<dbReference type="EMBL" id="GBXM01097715">
    <property type="protein sequence ID" value="JAH10862.1"/>
    <property type="molecule type" value="Transcribed_RNA"/>
</dbReference>
<dbReference type="AlphaFoldDB" id="A0A0E9Q2X8"/>
<reference evidence="1" key="2">
    <citation type="journal article" date="2015" name="Fish Shellfish Immunol.">
        <title>Early steps in the European eel (Anguilla anguilla)-Vibrio vulnificus interaction in the gills: Role of the RtxA13 toxin.</title>
        <authorList>
            <person name="Callol A."/>
            <person name="Pajuelo D."/>
            <person name="Ebbesson L."/>
            <person name="Teles M."/>
            <person name="MacKenzie S."/>
            <person name="Amaro C."/>
        </authorList>
    </citation>
    <scope>NUCLEOTIDE SEQUENCE</scope>
</reference>
<accession>A0A0E9Q2X8</accession>
<reference evidence="1" key="1">
    <citation type="submission" date="2014-11" db="EMBL/GenBank/DDBJ databases">
        <authorList>
            <person name="Amaro Gonzalez C."/>
        </authorList>
    </citation>
    <scope>NUCLEOTIDE SEQUENCE</scope>
</reference>
<sequence>MERERMFLILPQLISHNMNFHTKCRGSSSQSQHGGGEGGIRLIYAADSKNHTAELMTGCTTLQRGRDLHSGISSSTVLQQKHNH</sequence>
<organism evidence="1">
    <name type="scientific">Anguilla anguilla</name>
    <name type="common">European freshwater eel</name>
    <name type="synonym">Muraena anguilla</name>
    <dbReference type="NCBI Taxonomy" id="7936"/>
    <lineage>
        <taxon>Eukaryota</taxon>
        <taxon>Metazoa</taxon>
        <taxon>Chordata</taxon>
        <taxon>Craniata</taxon>
        <taxon>Vertebrata</taxon>
        <taxon>Euteleostomi</taxon>
        <taxon>Actinopterygii</taxon>
        <taxon>Neopterygii</taxon>
        <taxon>Teleostei</taxon>
        <taxon>Anguilliformes</taxon>
        <taxon>Anguillidae</taxon>
        <taxon>Anguilla</taxon>
    </lineage>
</organism>